<dbReference type="InterPro" id="IPR036252">
    <property type="entry name" value="Proteasome_activ_sf"/>
</dbReference>
<feature type="compositionally biased region" description="Basic residues" evidence="1">
    <location>
        <begin position="1"/>
        <end position="10"/>
    </location>
</feature>
<sequence>MSSPKPRGKRGRDYDAAGSSAELPDVTALRTYVDKEDEQIRAKAKALLNSQLITQTEAMAALEARLEPIETYEEALGSGIVSELRTELRKNFKLGNQLETWLNTYVPPLASGGNTGISAEVQDGIYQHVHALSAGTADALHRMLAFEKEYCVQRTKVTDEVTWQRYKSVLESNMLFDLTKTAMQVHGDLLNMASTILSNLQHLKTGDGEKLIATMY</sequence>
<keyword evidence="3" id="KW-1185">Reference proteome</keyword>
<evidence type="ECO:0000313" key="3">
    <source>
        <dbReference type="Proteomes" id="UP000037460"/>
    </source>
</evidence>
<organism evidence="2 3">
    <name type="scientific">Chrysochromulina tobinii</name>
    <dbReference type="NCBI Taxonomy" id="1460289"/>
    <lineage>
        <taxon>Eukaryota</taxon>
        <taxon>Haptista</taxon>
        <taxon>Haptophyta</taxon>
        <taxon>Prymnesiophyceae</taxon>
        <taxon>Prymnesiales</taxon>
        <taxon>Chrysochromulinaceae</taxon>
        <taxon>Chrysochromulina</taxon>
    </lineage>
</organism>
<feature type="region of interest" description="Disordered" evidence="1">
    <location>
        <begin position="1"/>
        <end position="20"/>
    </location>
</feature>
<accession>A0A0M0JUU4</accession>
<proteinExistence type="predicted"/>
<protein>
    <submittedName>
        <fullName evidence="2">Beta ca</fullName>
    </submittedName>
</protein>
<name>A0A0M0JUU4_9EUKA</name>
<evidence type="ECO:0000313" key="2">
    <source>
        <dbReference type="EMBL" id="KOO30107.1"/>
    </source>
</evidence>
<dbReference type="AlphaFoldDB" id="A0A0M0JUU4"/>
<dbReference type="Proteomes" id="UP000037460">
    <property type="component" value="Unassembled WGS sequence"/>
</dbReference>
<comment type="caution">
    <text evidence="2">The sequence shown here is derived from an EMBL/GenBank/DDBJ whole genome shotgun (WGS) entry which is preliminary data.</text>
</comment>
<dbReference type="EMBL" id="JWZX01002294">
    <property type="protein sequence ID" value="KOO30107.1"/>
    <property type="molecule type" value="Genomic_DNA"/>
</dbReference>
<dbReference type="GO" id="GO:0008537">
    <property type="term" value="C:proteasome activator complex"/>
    <property type="evidence" value="ECO:0007669"/>
    <property type="project" value="InterPro"/>
</dbReference>
<reference evidence="3" key="1">
    <citation type="journal article" date="2015" name="PLoS Genet.">
        <title>Genome Sequence and Transcriptome Analyses of Chrysochromulina tobin: Metabolic Tools for Enhanced Algal Fitness in the Prominent Order Prymnesiales (Haptophyceae).</title>
        <authorList>
            <person name="Hovde B.T."/>
            <person name="Deodato C.R."/>
            <person name="Hunsperger H.M."/>
            <person name="Ryken S.A."/>
            <person name="Yost W."/>
            <person name="Jha R.K."/>
            <person name="Patterson J."/>
            <person name="Monnat R.J. Jr."/>
            <person name="Barlow S.B."/>
            <person name="Starkenburg S.R."/>
            <person name="Cattolico R.A."/>
        </authorList>
    </citation>
    <scope>NUCLEOTIDE SEQUENCE</scope>
    <source>
        <strain evidence="3">CCMP291</strain>
    </source>
</reference>
<dbReference type="OrthoDB" id="10265777at2759"/>
<dbReference type="SUPFAM" id="SSF47216">
    <property type="entry name" value="Proteasome activator"/>
    <property type="match status" value="1"/>
</dbReference>
<gene>
    <name evidence="2" type="ORF">Ctob_014989</name>
</gene>
<evidence type="ECO:0000256" key="1">
    <source>
        <dbReference type="SAM" id="MobiDB-lite"/>
    </source>
</evidence>